<dbReference type="InterPro" id="IPR048366">
    <property type="entry name" value="TNP-like_GBD"/>
</dbReference>
<dbReference type="Proteomes" id="UP000078542">
    <property type="component" value="Unassembled WGS sequence"/>
</dbReference>
<evidence type="ECO:0000313" key="4">
    <source>
        <dbReference type="Proteomes" id="UP000078542"/>
    </source>
</evidence>
<keyword evidence="4" id="KW-1185">Reference proteome</keyword>
<proteinExistence type="predicted"/>
<evidence type="ECO:0008006" key="5">
    <source>
        <dbReference type="Google" id="ProtNLM"/>
    </source>
</evidence>
<organism evidence="3 4">
    <name type="scientific">Cyphomyrmex costatus</name>
    <dbReference type="NCBI Taxonomy" id="456900"/>
    <lineage>
        <taxon>Eukaryota</taxon>
        <taxon>Metazoa</taxon>
        <taxon>Ecdysozoa</taxon>
        <taxon>Arthropoda</taxon>
        <taxon>Hexapoda</taxon>
        <taxon>Insecta</taxon>
        <taxon>Pterygota</taxon>
        <taxon>Neoptera</taxon>
        <taxon>Endopterygota</taxon>
        <taxon>Hymenoptera</taxon>
        <taxon>Apocrita</taxon>
        <taxon>Aculeata</taxon>
        <taxon>Formicoidea</taxon>
        <taxon>Formicidae</taxon>
        <taxon>Myrmicinae</taxon>
        <taxon>Cyphomyrmex</taxon>
    </lineage>
</organism>
<dbReference type="Pfam" id="PF21788">
    <property type="entry name" value="TNP-like_GBD"/>
    <property type="match status" value="1"/>
</dbReference>
<evidence type="ECO:0000313" key="3">
    <source>
        <dbReference type="EMBL" id="KYM96274.1"/>
    </source>
</evidence>
<feature type="domain" description="Transposable element P transposase-like GTP-binding insertion" evidence="2">
    <location>
        <begin position="145"/>
        <end position="258"/>
    </location>
</feature>
<sequence length="268" mass="31396">KDLNVLLIWDEMSLQPFVHYNRKQDKVIGFEDWGIQRTRKFADHVIVFYIRCLASGNHMPLGYGFCQSATRTVQLLNCIKQWLIVLINCGFKPKATVCDQGGTNMAAVNMFIKESNDVRRRQNKNPKNTFLFKNHEIVPLYDYVHLQKGIRNNLLTKDLVNNKYEKESQKQYASWKDIIIAYEMDKYLLLKHRQMPKIIDRHIYANQISKMKVKYAVQVISHTFANFIDLEIRDKLSTMNTDDNPEYTIKFVKGVPKIVSIGDRSSKN</sequence>
<dbReference type="EMBL" id="KQ978223">
    <property type="protein sequence ID" value="KYM96274.1"/>
    <property type="molecule type" value="Genomic_DNA"/>
</dbReference>
<evidence type="ECO:0000259" key="1">
    <source>
        <dbReference type="Pfam" id="PF21787"/>
    </source>
</evidence>
<evidence type="ECO:0000259" key="2">
    <source>
        <dbReference type="Pfam" id="PF21788"/>
    </source>
</evidence>
<feature type="domain" description="Transposable element P transposase-like RNase H" evidence="1">
    <location>
        <begin position="4"/>
        <end position="110"/>
    </location>
</feature>
<gene>
    <name evidence="3" type="ORF">ALC62_13090</name>
</gene>
<accession>A0A151IAE5</accession>
<name>A0A151IAE5_9HYME</name>
<feature type="non-terminal residue" evidence="3">
    <location>
        <position position="1"/>
    </location>
</feature>
<reference evidence="3 4" key="1">
    <citation type="submission" date="2016-03" db="EMBL/GenBank/DDBJ databases">
        <title>Cyphomyrmex costatus WGS genome.</title>
        <authorList>
            <person name="Nygaard S."/>
            <person name="Hu H."/>
            <person name="Boomsma J."/>
            <person name="Zhang G."/>
        </authorList>
    </citation>
    <scope>NUCLEOTIDE SEQUENCE [LARGE SCALE GENOMIC DNA]</scope>
    <source>
        <strain evidence="3">MS0001</strain>
        <tissue evidence="3">Whole body</tissue>
    </source>
</reference>
<dbReference type="AlphaFoldDB" id="A0A151IAE5"/>
<dbReference type="InterPro" id="IPR048365">
    <property type="entry name" value="TNP-like_RNaseH_N"/>
</dbReference>
<dbReference type="Pfam" id="PF21787">
    <property type="entry name" value="TNP-like_RNaseH_N"/>
    <property type="match status" value="1"/>
</dbReference>
<protein>
    <recommendedName>
        <fullName evidence="5">THAP domain-containing protein 9</fullName>
    </recommendedName>
</protein>